<dbReference type="Pfam" id="PF00008">
    <property type="entry name" value="EGF"/>
    <property type="match status" value="1"/>
</dbReference>
<evidence type="ECO:0000259" key="7">
    <source>
        <dbReference type="PROSITE" id="PS50026"/>
    </source>
</evidence>
<dbReference type="GeneID" id="106664542"/>
<dbReference type="GO" id="GO:0016020">
    <property type="term" value="C:membrane"/>
    <property type="evidence" value="ECO:0007669"/>
    <property type="project" value="InterPro"/>
</dbReference>
<feature type="transmembrane region" description="Helical" evidence="4">
    <location>
        <begin position="1046"/>
        <end position="1065"/>
    </location>
</feature>
<organism evidence="10 11">
    <name type="scientific">Cimex lectularius</name>
    <name type="common">Bed bug</name>
    <name type="synonym">Acanthia lectularia</name>
    <dbReference type="NCBI Taxonomy" id="79782"/>
    <lineage>
        <taxon>Eukaryota</taxon>
        <taxon>Metazoa</taxon>
        <taxon>Ecdysozoa</taxon>
        <taxon>Arthropoda</taxon>
        <taxon>Hexapoda</taxon>
        <taxon>Insecta</taxon>
        <taxon>Pterygota</taxon>
        <taxon>Neoptera</taxon>
        <taxon>Paraneoptera</taxon>
        <taxon>Hemiptera</taxon>
        <taxon>Heteroptera</taxon>
        <taxon>Panheteroptera</taxon>
        <taxon>Cimicomorpha</taxon>
        <taxon>Cimicidae</taxon>
        <taxon>Cimex</taxon>
    </lineage>
</organism>
<dbReference type="Gene3D" id="2.60.120.290">
    <property type="entry name" value="Spermadhesin, CUB domain"/>
    <property type="match status" value="1"/>
</dbReference>
<feature type="chain" id="PRO_5036269579" evidence="5">
    <location>
        <begin position="18"/>
        <end position="1449"/>
    </location>
</feature>
<feature type="domain" description="EGF-like" evidence="7">
    <location>
        <begin position="198"/>
        <end position="236"/>
    </location>
</feature>
<keyword evidence="2" id="KW-0245">EGF-like domain</keyword>
<dbReference type="SMART" id="SM00008">
    <property type="entry name" value="HormR"/>
    <property type="match status" value="1"/>
</dbReference>
<feature type="region of interest" description="Disordered" evidence="3">
    <location>
        <begin position="1429"/>
        <end position="1449"/>
    </location>
</feature>
<feature type="domain" description="EGF-like" evidence="7">
    <location>
        <begin position="159"/>
        <end position="197"/>
    </location>
</feature>
<dbReference type="Proteomes" id="UP000494040">
    <property type="component" value="Unassembled WGS sequence"/>
</dbReference>
<dbReference type="RefSeq" id="XP_014245842.1">
    <property type="nucleotide sequence ID" value="XM_014390356.2"/>
</dbReference>
<evidence type="ECO:0000256" key="5">
    <source>
        <dbReference type="SAM" id="SignalP"/>
    </source>
</evidence>
<feature type="domain" description="G-protein coupled receptors family 2 profile 1" evidence="8">
    <location>
        <begin position="563"/>
        <end position="647"/>
    </location>
</feature>
<feature type="disulfide bond" evidence="2">
    <location>
        <begin position="187"/>
        <end position="196"/>
    </location>
</feature>
<evidence type="ECO:0000313" key="11">
    <source>
        <dbReference type="Proteomes" id="UP000494040"/>
    </source>
</evidence>
<dbReference type="PROSITE" id="PS01186">
    <property type="entry name" value="EGF_2"/>
    <property type="match status" value="2"/>
</dbReference>
<dbReference type="GO" id="GO:0004930">
    <property type="term" value="F:G protein-coupled receptor activity"/>
    <property type="evidence" value="ECO:0007669"/>
    <property type="project" value="InterPro"/>
</dbReference>
<dbReference type="InterPro" id="IPR001879">
    <property type="entry name" value="GPCR_2_extracellular_dom"/>
</dbReference>
<dbReference type="SUPFAM" id="SSF57196">
    <property type="entry name" value="EGF/Laminin"/>
    <property type="match status" value="1"/>
</dbReference>
<dbReference type="PROSITE" id="PS50835">
    <property type="entry name" value="IG_LIKE"/>
    <property type="match status" value="2"/>
</dbReference>
<dbReference type="PROSITE" id="PS50026">
    <property type="entry name" value="EGF_3"/>
    <property type="match status" value="2"/>
</dbReference>
<reference evidence="10" key="1">
    <citation type="submission" date="2022-01" db="UniProtKB">
        <authorList>
            <consortium name="EnsemblMetazoa"/>
        </authorList>
    </citation>
    <scope>IDENTIFICATION</scope>
</reference>
<evidence type="ECO:0000256" key="4">
    <source>
        <dbReference type="SAM" id="Phobius"/>
    </source>
</evidence>
<dbReference type="Gene3D" id="2.10.25.10">
    <property type="entry name" value="Laminin"/>
    <property type="match status" value="1"/>
</dbReference>
<feature type="transmembrane region" description="Helical" evidence="4">
    <location>
        <begin position="975"/>
        <end position="994"/>
    </location>
</feature>
<dbReference type="PROSITE" id="PS50227">
    <property type="entry name" value="G_PROTEIN_RECEP_F2_3"/>
    <property type="match status" value="1"/>
</dbReference>
<dbReference type="Gene3D" id="4.10.1240.10">
    <property type="entry name" value="GPCR, family 2, extracellular hormone receptor domain"/>
    <property type="match status" value="1"/>
</dbReference>
<evidence type="ECO:0000259" key="6">
    <source>
        <dbReference type="PROSITE" id="PS01180"/>
    </source>
</evidence>
<feature type="disulfide bond" evidence="2">
    <location>
        <begin position="226"/>
        <end position="235"/>
    </location>
</feature>
<dbReference type="SUPFAM" id="SSF49854">
    <property type="entry name" value="Spermadhesin, CUB domain"/>
    <property type="match status" value="1"/>
</dbReference>
<keyword evidence="4" id="KW-0472">Membrane</keyword>
<dbReference type="CDD" id="cd00096">
    <property type="entry name" value="Ig"/>
    <property type="match status" value="1"/>
</dbReference>
<dbReference type="EnsemblMetazoa" id="XM_014390354.2">
    <property type="protein sequence ID" value="XP_014245840.1"/>
    <property type="gene ID" value="LOC106664542"/>
</dbReference>
<dbReference type="Pfam" id="PF13927">
    <property type="entry name" value="Ig_3"/>
    <property type="match status" value="1"/>
</dbReference>
<dbReference type="PANTHER" id="PTHR45813:SF8">
    <property type="entry name" value="IG-LIKE DOMAIN-CONTAINING PROTEIN"/>
    <property type="match status" value="1"/>
</dbReference>
<dbReference type="InterPro" id="IPR013783">
    <property type="entry name" value="Ig-like_fold"/>
</dbReference>
<feature type="disulfide bond" evidence="2">
    <location>
        <begin position="168"/>
        <end position="185"/>
    </location>
</feature>
<feature type="transmembrane region" description="Helical" evidence="4">
    <location>
        <begin position="1136"/>
        <end position="1153"/>
    </location>
</feature>
<accession>A0A8I6RLY1</accession>
<keyword evidence="4" id="KW-0812">Transmembrane</keyword>
<evidence type="ECO:0000256" key="1">
    <source>
        <dbReference type="ARBA" id="ARBA00023157"/>
    </source>
</evidence>
<evidence type="ECO:0000259" key="8">
    <source>
        <dbReference type="PROSITE" id="PS50227"/>
    </source>
</evidence>
<protein>
    <submittedName>
        <fullName evidence="10">Uncharacterized protein</fullName>
    </submittedName>
</protein>
<feature type="transmembrane region" description="Helical" evidence="4">
    <location>
        <begin position="1014"/>
        <end position="1034"/>
    </location>
</feature>
<dbReference type="PANTHER" id="PTHR45813">
    <property type="entry name" value="IG-LIKE DOMAIN-CONTAINING PROTEIN"/>
    <property type="match status" value="1"/>
</dbReference>
<evidence type="ECO:0000256" key="2">
    <source>
        <dbReference type="PROSITE-ProRule" id="PRU00076"/>
    </source>
</evidence>
<feature type="transmembrane region" description="Helical" evidence="4">
    <location>
        <begin position="944"/>
        <end position="968"/>
    </location>
</feature>
<dbReference type="InterPro" id="IPR036179">
    <property type="entry name" value="Ig-like_dom_sf"/>
</dbReference>
<dbReference type="Gene3D" id="2.60.40.10">
    <property type="entry name" value="Immunoglobulins"/>
    <property type="match status" value="2"/>
</dbReference>
<keyword evidence="4" id="KW-1133">Transmembrane helix</keyword>
<feature type="transmembrane region" description="Helical" evidence="4">
    <location>
        <begin position="1085"/>
        <end position="1106"/>
    </location>
</feature>
<comment type="caution">
    <text evidence="2">Lacks conserved residue(s) required for the propagation of feature annotation.</text>
</comment>
<dbReference type="SMART" id="SM00409">
    <property type="entry name" value="IG"/>
    <property type="match status" value="2"/>
</dbReference>
<dbReference type="CDD" id="cd00054">
    <property type="entry name" value="EGF_CA"/>
    <property type="match status" value="1"/>
</dbReference>
<dbReference type="OrthoDB" id="6138650at2759"/>
<keyword evidence="11" id="KW-1185">Reference proteome</keyword>
<dbReference type="InterPro" id="IPR007110">
    <property type="entry name" value="Ig-like_dom"/>
</dbReference>
<dbReference type="EnsemblMetazoa" id="XM_014390356.2">
    <property type="protein sequence ID" value="XP_014245842.1"/>
    <property type="gene ID" value="LOC106664542"/>
</dbReference>
<dbReference type="PROSITE" id="PS00022">
    <property type="entry name" value="EGF_1"/>
    <property type="match status" value="2"/>
</dbReference>
<dbReference type="SMART" id="SM00181">
    <property type="entry name" value="EGF"/>
    <property type="match status" value="2"/>
</dbReference>
<feature type="signal peptide" evidence="5">
    <location>
        <begin position="1"/>
        <end position="17"/>
    </location>
</feature>
<sequence length="1449" mass="164175">MLVSVLCAILLVGPAFSEESCGGTLTERNGVIQTPGFPGPFQVPISCTWVIDSSAQPPSSIVVYLTQLFVSTGVTFTEYSFYEPLSPFPLESKRIFEVNEQNVITTSWIYTRNQYFVIEFKLDQLEGNHLRVLDDLLDVYGFNITYEMTADEEDVPLVRNDSCSVLGCSLAGNCYASNDFQEYWCSCFHGFSGTSCEKGPLCLPMTDVCKNGATCRHVGISAVCQCAPGFTGPTCEFPVPISDCEGDDDICSPQCQFDGRQENVCNCDSQNAQRVSSERWRYELSLRVANLTALNIQHPGRTLINFLEKQIMKFFRSGSLSKMEDLKILNITEKDDVVFHFFGSSHDKNRVRELIVKLLAKGRLGEINLLQKENSFRQEPALHLKSIMSTVKGIIREGDELMLSCIAQGSSYMTFNWYKDGDRIDVTRSSGLIWTKMLPKDGRGEYTSILVIEKIDALDEGRYTCQIADWGFQECKTVYIEVAKAPQVHILPMSASLQKGESIDLKCVSTNERRWSDQDPIGYSWRKNKELFPLSPGKEVWEDLKPTGSILRVHNIEKSTTYTCLAHTLAATQEQSVRIEVINHTSMAMCKSELYNGIKWSITTPGSTALTECPHRYYGIAKRQCLISDPGFAVWQEPNFSNCISDRLYGIMTNFRILARGYMKTTLEKTSSELVYFLEDRKGLYPGEGEPIIDLLQEILLYVNDTSSWVDLIDSTMYFYRCIDLLLGFTNSIINEHKVRDVQVLLNRWTLLWAEHTHNGTAHHFSYDSFVIDVMSIMDDTHTSYYIPKLSNDYPTWYTTKVAVHVAAQQYTGFVNTKNILAIVNYHNITKFLPNRSSQKNVDGTEIIYEVQSNILSISVARHMKVHIEVDIPLWEVREGWNRTCAVAPSLDANWDLSTCHHAVKQHNVTQCVCQWPGVYSALLSMDSTASHVGLNRILRPSSIVLIGCTSCLVQSLLAFVLLLARWWHRKTCILFLKLQCCVSVSLIMCIFMYSARINLPKYTFTSMTVLIEGLMLLGITSHLSKLLVVYTEVVRLPNVKNIKKTVFGITTGVTLLAVLCSLLAHHLNDNYLDSWWLPYDSAMFFTLATCSFLIVAMFIFLFFNLMHRLKFLLCMQDEKTAHIIRRRIGLLKRTIVLFFSMMCMSISSVTYVNSPNKINYYLFSVCSALLGFFIFFCYILHSESSLNIKLLKQLKIYTSKDLDYSSESDTNLFNFFTKQDPEVESDCAPPCIKSTPPIQMTELVPISEKLIPKPKMVTFNGEPNICEKKENTDVDLEVYPNSPRKYNKGILLLVNAPEKAHITEDTSSSVNDICTKEFSMNPIPDVITSKVFVDVEVDQENSLLPNSTRLPTKDIPTKVPFATEESADNDVFVVPAPTLEPASIKSNSEVLPTIMEDEDCEDKNVLDRITHDLDYLLNRKPEGEIISYQRHKKQTGTDPNKPIPSTNL</sequence>
<evidence type="ECO:0000259" key="9">
    <source>
        <dbReference type="PROSITE" id="PS50835"/>
    </source>
</evidence>
<dbReference type="SUPFAM" id="SSF48726">
    <property type="entry name" value="Immunoglobulin"/>
    <property type="match status" value="2"/>
</dbReference>
<dbReference type="InterPro" id="IPR036445">
    <property type="entry name" value="GPCR_2_extracell_dom_sf"/>
</dbReference>
<dbReference type="RefSeq" id="XP_014245840.1">
    <property type="nucleotide sequence ID" value="XM_014390354.2"/>
</dbReference>
<feature type="domain" description="Ig-like" evidence="9">
    <location>
        <begin position="380"/>
        <end position="483"/>
    </location>
</feature>
<feature type="domain" description="CUB" evidence="6">
    <location>
        <begin position="21"/>
        <end position="149"/>
    </location>
</feature>
<feature type="transmembrane region" description="Helical" evidence="4">
    <location>
        <begin position="1159"/>
        <end position="1181"/>
    </location>
</feature>
<dbReference type="PROSITE" id="PS01180">
    <property type="entry name" value="CUB"/>
    <property type="match status" value="1"/>
</dbReference>
<dbReference type="OMA" id="GWRHESW"/>
<feature type="domain" description="Ig-like" evidence="9">
    <location>
        <begin position="486"/>
        <end position="580"/>
    </location>
</feature>
<dbReference type="InterPro" id="IPR035914">
    <property type="entry name" value="Sperma_CUB_dom_sf"/>
</dbReference>
<keyword evidence="1 2" id="KW-1015">Disulfide bond</keyword>
<dbReference type="InterPro" id="IPR000859">
    <property type="entry name" value="CUB_dom"/>
</dbReference>
<dbReference type="InterPro" id="IPR051587">
    <property type="entry name" value="Adhesion_GPCR"/>
</dbReference>
<dbReference type="InterPro" id="IPR000742">
    <property type="entry name" value="EGF"/>
</dbReference>
<evidence type="ECO:0000256" key="3">
    <source>
        <dbReference type="SAM" id="MobiDB-lite"/>
    </source>
</evidence>
<proteinExistence type="predicted"/>
<dbReference type="InterPro" id="IPR003599">
    <property type="entry name" value="Ig_sub"/>
</dbReference>
<keyword evidence="5" id="KW-0732">Signal</keyword>
<dbReference type="KEGG" id="clec:106664542"/>
<dbReference type="GO" id="GO:0007189">
    <property type="term" value="P:adenylate cyclase-activating G protein-coupled receptor signaling pathway"/>
    <property type="evidence" value="ECO:0007669"/>
    <property type="project" value="TreeGrafter"/>
</dbReference>
<name>A0A8I6RLY1_CIMLE</name>
<evidence type="ECO:0000313" key="10">
    <source>
        <dbReference type="EnsemblMetazoa" id="XP_014245840.1"/>
    </source>
</evidence>